<accession>A0A108UCU0</accession>
<evidence type="ECO:0000313" key="1">
    <source>
        <dbReference type="EMBL" id="KWS06604.1"/>
    </source>
</evidence>
<dbReference type="EMBL" id="JAJA02000001">
    <property type="protein sequence ID" value="KWS06604.1"/>
    <property type="molecule type" value="Genomic_DNA"/>
</dbReference>
<reference evidence="1 2" key="1">
    <citation type="journal article" date="2014" name="Genome Announc.">
        <title>Draft Genome Sequence of Lysobacter capsici AZ78, a Bacterium Antagonistic to Plant-Pathogenic Oomycetes.</title>
        <authorList>
            <person name="Puopolo G."/>
            <person name="Sonego P."/>
            <person name="Engelen K."/>
            <person name="Pertot I."/>
        </authorList>
    </citation>
    <scope>NUCLEOTIDE SEQUENCE [LARGE SCALE GENOMIC DNA]</scope>
    <source>
        <strain evidence="1 2">AZ78</strain>
    </source>
</reference>
<gene>
    <name evidence="1" type="ORF">AZ78_4160</name>
</gene>
<proteinExistence type="predicted"/>
<dbReference type="AlphaFoldDB" id="A0A108UCU0"/>
<sequence>MNLQRAARCESRSHAAWLRWPSNSGRIPAENEKPPFGGFSGLGECSLSCA</sequence>
<keyword evidence="2" id="KW-1185">Reference proteome</keyword>
<comment type="caution">
    <text evidence="1">The sequence shown here is derived from an EMBL/GenBank/DDBJ whole genome shotgun (WGS) entry which is preliminary data.</text>
</comment>
<name>A0A108UCU0_9GAMM</name>
<organism evidence="1 2">
    <name type="scientific">Lysobacter capsici AZ78</name>
    <dbReference type="NCBI Taxonomy" id="1444315"/>
    <lineage>
        <taxon>Bacteria</taxon>
        <taxon>Pseudomonadati</taxon>
        <taxon>Pseudomonadota</taxon>
        <taxon>Gammaproteobacteria</taxon>
        <taxon>Lysobacterales</taxon>
        <taxon>Lysobacteraceae</taxon>
        <taxon>Lysobacter</taxon>
    </lineage>
</organism>
<evidence type="ECO:0000313" key="2">
    <source>
        <dbReference type="Proteomes" id="UP000023435"/>
    </source>
</evidence>
<protein>
    <submittedName>
        <fullName evidence="1">Uncharacterized protein</fullName>
    </submittedName>
</protein>
<dbReference type="Proteomes" id="UP000023435">
    <property type="component" value="Unassembled WGS sequence"/>
</dbReference>